<reference evidence="2" key="1">
    <citation type="journal article" date="2014" name="Front. Microbiol.">
        <title>High frequency of phylogenetically diverse reductive dehalogenase-homologous genes in deep subseafloor sedimentary metagenomes.</title>
        <authorList>
            <person name="Kawai M."/>
            <person name="Futagami T."/>
            <person name="Toyoda A."/>
            <person name="Takaki Y."/>
            <person name="Nishi S."/>
            <person name="Hori S."/>
            <person name="Arai W."/>
            <person name="Tsubouchi T."/>
            <person name="Morono Y."/>
            <person name="Uchiyama I."/>
            <person name="Ito T."/>
            <person name="Fujiyama A."/>
            <person name="Inagaki F."/>
            <person name="Takami H."/>
        </authorList>
    </citation>
    <scope>NUCLEOTIDE SEQUENCE</scope>
    <source>
        <strain evidence="2">Expedition CK06-06</strain>
    </source>
</reference>
<dbReference type="Gene3D" id="2.40.420.20">
    <property type="match status" value="1"/>
</dbReference>
<organism evidence="2">
    <name type="scientific">marine sediment metagenome</name>
    <dbReference type="NCBI Taxonomy" id="412755"/>
    <lineage>
        <taxon>unclassified sequences</taxon>
        <taxon>metagenomes</taxon>
        <taxon>ecological metagenomes</taxon>
    </lineage>
</organism>
<comment type="caution">
    <text evidence="2">The sequence shown here is derived from an EMBL/GenBank/DDBJ whole genome shotgun (WGS) entry which is preliminary data.</text>
</comment>
<feature type="domain" description="Multidrug resistance protein MdtA-like C-terminal permuted SH3" evidence="1">
    <location>
        <begin position="5"/>
        <end position="45"/>
    </location>
</feature>
<dbReference type="EMBL" id="BARS01030361">
    <property type="protein sequence ID" value="GAG20924.1"/>
    <property type="molecule type" value="Genomic_DNA"/>
</dbReference>
<evidence type="ECO:0000259" key="1">
    <source>
        <dbReference type="Pfam" id="PF25967"/>
    </source>
</evidence>
<protein>
    <recommendedName>
        <fullName evidence="1">Multidrug resistance protein MdtA-like C-terminal permuted SH3 domain-containing protein</fullName>
    </recommendedName>
</protein>
<proteinExistence type="predicted"/>
<dbReference type="InterPro" id="IPR058627">
    <property type="entry name" value="MdtA-like_C"/>
</dbReference>
<dbReference type="AlphaFoldDB" id="X0VR83"/>
<name>X0VR83_9ZZZZ</name>
<sequence length="59" mass="6665">STGPKVFVVKKDTVEMRSVILGQKEKNMIIIKKGIKEEEEVVIEGQLNLSNNVKIKILK</sequence>
<accession>X0VR83</accession>
<gene>
    <name evidence="2" type="ORF">S01H1_47356</name>
</gene>
<feature type="non-terminal residue" evidence="2">
    <location>
        <position position="1"/>
    </location>
</feature>
<evidence type="ECO:0000313" key="2">
    <source>
        <dbReference type="EMBL" id="GAG20924.1"/>
    </source>
</evidence>
<dbReference type="Pfam" id="PF25967">
    <property type="entry name" value="RND-MFP_C"/>
    <property type="match status" value="1"/>
</dbReference>